<keyword evidence="2" id="KW-0378">Hydrolase</keyword>
<accession>A0A168AVE8</accession>
<evidence type="ECO:0000313" key="7">
    <source>
        <dbReference type="Proteomes" id="UP000076881"/>
    </source>
</evidence>
<feature type="chain" id="PRO_5013221196" description="1-alkyl-2-acetylglycerophosphocholine esterase" evidence="5">
    <location>
        <begin position="16"/>
        <end position="378"/>
    </location>
</feature>
<evidence type="ECO:0000313" key="6">
    <source>
        <dbReference type="EMBL" id="OAA69245.1"/>
    </source>
</evidence>
<sequence>MLSLAIALLALPLHAVLIPGPPGPQSVSYQVLELTDDARWDPYAPVNSPHKRRIVVSSYQPVDNDQEMCAPARLPLMPPQTAVEYGLYAAANGIPDDVFQDIELDFCQLPGCTAGRPGRKYPIAIFSPGLSASRLLYSNQARALSSYGFVVLIIDHPYDAMFVEFSDGSFTRGIVGFTDEESDNATRVRAQDVSFVIDLFHHRAHGASLPDSLVRRADPTKIILYGHSLGGATAAQAVLLDQRVLGGIDIDGSPWAESKQQGLDKPFVMLGKGTSNGIDETWAPFYKKLRGSKLQLRVEGATHYSFTDVPQIFAARPLPSQYDDLVKYLAGTVEAGQMETVIISVLTGLASLVLDGKRDLLLGLNKTFPEILVVGEQL</sequence>
<proteinExistence type="predicted"/>
<gene>
    <name evidence="6" type="ORF">LEL_10121</name>
</gene>
<keyword evidence="3" id="KW-0442">Lipid degradation</keyword>
<evidence type="ECO:0000256" key="3">
    <source>
        <dbReference type="ARBA" id="ARBA00022963"/>
    </source>
</evidence>
<dbReference type="PANTHER" id="PTHR10272:SF14">
    <property type="entry name" value="PAF ACETYLHYDROLASE FAMILY PROTEIN"/>
    <property type="match status" value="1"/>
</dbReference>
<dbReference type="GO" id="GO:0016042">
    <property type="term" value="P:lipid catabolic process"/>
    <property type="evidence" value="ECO:0007669"/>
    <property type="project" value="UniProtKB-KW"/>
</dbReference>
<dbReference type="EC" id="3.1.1.47" evidence="1"/>
<dbReference type="Pfam" id="PF03403">
    <property type="entry name" value="PAF-AH_p_II"/>
    <property type="match status" value="2"/>
</dbReference>
<dbReference type="EMBL" id="AZHF01000011">
    <property type="protein sequence ID" value="OAA69245.1"/>
    <property type="molecule type" value="Genomic_DNA"/>
</dbReference>
<protein>
    <recommendedName>
        <fullName evidence="1">1-alkyl-2-acetylglycerophosphocholine esterase</fullName>
        <ecNumber evidence="1">3.1.1.47</ecNumber>
    </recommendedName>
</protein>
<organism evidence="6 7">
    <name type="scientific">Akanthomyces lecanii RCEF 1005</name>
    <dbReference type="NCBI Taxonomy" id="1081108"/>
    <lineage>
        <taxon>Eukaryota</taxon>
        <taxon>Fungi</taxon>
        <taxon>Dikarya</taxon>
        <taxon>Ascomycota</taxon>
        <taxon>Pezizomycotina</taxon>
        <taxon>Sordariomycetes</taxon>
        <taxon>Hypocreomycetidae</taxon>
        <taxon>Hypocreales</taxon>
        <taxon>Cordycipitaceae</taxon>
        <taxon>Akanthomyces</taxon>
        <taxon>Cordyceps confragosa</taxon>
    </lineage>
</organism>
<dbReference type="InterPro" id="IPR029058">
    <property type="entry name" value="AB_hydrolase_fold"/>
</dbReference>
<keyword evidence="4" id="KW-0443">Lipid metabolism</keyword>
<name>A0A168AVE8_CORDF</name>
<dbReference type="STRING" id="1081108.A0A168AVE8"/>
<comment type="caution">
    <text evidence="6">The sequence shown here is derived from an EMBL/GenBank/DDBJ whole genome shotgun (WGS) entry which is preliminary data.</text>
</comment>
<dbReference type="GO" id="GO:0003847">
    <property type="term" value="F:1-alkyl-2-acetylglycerophosphocholine esterase activity"/>
    <property type="evidence" value="ECO:0007669"/>
    <property type="project" value="UniProtKB-EC"/>
</dbReference>
<dbReference type="AlphaFoldDB" id="A0A168AVE8"/>
<keyword evidence="5" id="KW-0732">Signal</keyword>
<evidence type="ECO:0000256" key="4">
    <source>
        <dbReference type="ARBA" id="ARBA00023098"/>
    </source>
</evidence>
<dbReference type="SUPFAM" id="SSF53474">
    <property type="entry name" value="alpha/beta-Hydrolases"/>
    <property type="match status" value="1"/>
</dbReference>
<dbReference type="Gene3D" id="3.40.50.1820">
    <property type="entry name" value="alpha/beta hydrolase"/>
    <property type="match status" value="1"/>
</dbReference>
<reference evidence="6 7" key="1">
    <citation type="journal article" date="2016" name="Genome Biol. Evol.">
        <title>Divergent and convergent evolution of fungal pathogenicity.</title>
        <authorList>
            <person name="Shang Y."/>
            <person name="Xiao G."/>
            <person name="Zheng P."/>
            <person name="Cen K."/>
            <person name="Zhan S."/>
            <person name="Wang C."/>
        </authorList>
    </citation>
    <scope>NUCLEOTIDE SEQUENCE [LARGE SCALE GENOMIC DNA]</scope>
    <source>
        <strain evidence="6 7">RCEF 1005</strain>
    </source>
</reference>
<dbReference type="Proteomes" id="UP000076881">
    <property type="component" value="Unassembled WGS sequence"/>
</dbReference>
<keyword evidence="7" id="KW-1185">Reference proteome</keyword>
<feature type="signal peptide" evidence="5">
    <location>
        <begin position="1"/>
        <end position="15"/>
    </location>
</feature>
<dbReference type="PANTHER" id="PTHR10272">
    <property type="entry name" value="PLATELET-ACTIVATING FACTOR ACETYLHYDROLASE"/>
    <property type="match status" value="1"/>
</dbReference>
<evidence type="ECO:0000256" key="5">
    <source>
        <dbReference type="SAM" id="SignalP"/>
    </source>
</evidence>
<dbReference type="OrthoDB" id="2363873at2759"/>
<evidence type="ECO:0000256" key="2">
    <source>
        <dbReference type="ARBA" id="ARBA00022801"/>
    </source>
</evidence>
<evidence type="ECO:0000256" key="1">
    <source>
        <dbReference type="ARBA" id="ARBA00013201"/>
    </source>
</evidence>